<feature type="compositionally biased region" description="Basic and acidic residues" evidence="1">
    <location>
        <begin position="167"/>
        <end position="178"/>
    </location>
</feature>
<proteinExistence type="predicted"/>
<reference evidence="2" key="1">
    <citation type="submission" date="2021-01" db="EMBL/GenBank/DDBJ databases">
        <authorList>
            <person name="Corre E."/>
            <person name="Pelletier E."/>
            <person name="Niang G."/>
            <person name="Scheremetjew M."/>
            <person name="Finn R."/>
            <person name="Kale V."/>
            <person name="Holt S."/>
            <person name="Cochrane G."/>
            <person name="Meng A."/>
            <person name="Brown T."/>
            <person name="Cohen L."/>
        </authorList>
    </citation>
    <scope>NUCLEOTIDE SEQUENCE</scope>
    <source>
        <strain evidence="2">Isolate 1302-5</strain>
    </source>
</reference>
<evidence type="ECO:0000256" key="1">
    <source>
        <dbReference type="SAM" id="MobiDB-lite"/>
    </source>
</evidence>
<sequence length="178" mass="19148">MSEANNQGGNDGAEHRCNGDPSRFSPDRAHSIIPSGEVLGFIRALLGRYPPTFAVRCIGILLERSPYPFIEPLLLDLLRPTLVPPAMWCSSAEKDDGNDAGEGDAAAREVLSIAAPYLERMGRHCKVVGRRSQPPRGRRGSPQFRGGVHVCRGPSSSCGGAPAAESAARREGYVRRGR</sequence>
<feature type="compositionally biased region" description="Low complexity" evidence="1">
    <location>
        <begin position="130"/>
        <end position="147"/>
    </location>
</feature>
<feature type="region of interest" description="Disordered" evidence="1">
    <location>
        <begin position="129"/>
        <end position="178"/>
    </location>
</feature>
<protein>
    <submittedName>
        <fullName evidence="2">Uncharacterized protein</fullName>
    </submittedName>
</protein>
<dbReference type="AlphaFoldDB" id="A0A7S4I9E9"/>
<feature type="region of interest" description="Disordered" evidence="1">
    <location>
        <begin position="1"/>
        <end position="29"/>
    </location>
</feature>
<dbReference type="EMBL" id="HBKQ01013042">
    <property type="protein sequence ID" value="CAE2222598.1"/>
    <property type="molecule type" value="Transcribed_RNA"/>
</dbReference>
<accession>A0A7S4I9E9</accession>
<name>A0A7S4I9E9_9STRA</name>
<evidence type="ECO:0000313" key="2">
    <source>
        <dbReference type="EMBL" id="CAE2222598.1"/>
    </source>
</evidence>
<organism evidence="2">
    <name type="scientific">Odontella aurita</name>
    <dbReference type="NCBI Taxonomy" id="265563"/>
    <lineage>
        <taxon>Eukaryota</taxon>
        <taxon>Sar</taxon>
        <taxon>Stramenopiles</taxon>
        <taxon>Ochrophyta</taxon>
        <taxon>Bacillariophyta</taxon>
        <taxon>Mediophyceae</taxon>
        <taxon>Biddulphiophycidae</taxon>
        <taxon>Eupodiscales</taxon>
        <taxon>Odontellaceae</taxon>
        <taxon>Odontella</taxon>
    </lineage>
</organism>
<gene>
    <name evidence="2" type="ORF">OAUR00152_LOCUS8949</name>
</gene>